<evidence type="ECO:0000256" key="2">
    <source>
        <dbReference type="SAM" id="Phobius"/>
    </source>
</evidence>
<dbReference type="AlphaFoldDB" id="A0AAD5UF68"/>
<evidence type="ECO:0000256" key="1">
    <source>
        <dbReference type="SAM" id="MobiDB-lite"/>
    </source>
</evidence>
<keyword evidence="2" id="KW-0812">Transmembrane</keyword>
<protein>
    <submittedName>
        <fullName evidence="3">Uncharacterized protein</fullName>
    </submittedName>
</protein>
<feature type="compositionally biased region" description="Polar residues" evidence="1">
    <location>
        <begin position="283"/>
        <end position="292"/>
    </location>
</feature>
<evidence type="ECO:0000313" key="3">
    <source>
        <dbReference type="EMBL" id="KAJ3253980.1"/>
    </source>
</evidence>
<keyword evidence="4" id="KW-1185">Reference proteome</keyword>
<keyword evidence="2" id="KW-0472">Membrane</keyword>
<evidence type="ECO:0000313" key="4">
    <source>
        <dbReference type="Proteomes" id="UP001210925"/>
    </source>
</evidence>
<feature type="region of interest" description="Disordered" evidence="1">
    <location>
        <begin position="277"/>
        <end position="296"/>
    </location>
</feature>
<organism evidence="3 4">
    <name type="scientific">Boothiomyces macroporosus</name>
    <dbReference type="NCBI Taxonomy" id="261099"/>
    <lineage>
        <taxon>Eukaryota</taxon>
        <taxon>Fungi</taxon>
        <taxon>Fungi incertae sedis</taxon>
        <taxon>Chytridiomycota</taxon>
        <taxon>Chytridiomycota incertae sedis</taxon>
        <taxon>Chytridiomycetes</taxon>
        <taxon>Rhizophydiales</taxon>
        <taxon>Terramycetaceae</taxon>
        <taxon>Boothiomyces</taxon>
    </lineage>
</organism>
<sequence>MNQPKVYFDFRNNDFVGQIPANLTRPGLVVDNTNSPDQCAFDSFMCPYKNVKPFGCNNTVFTCSIKGASSNSASALSTGSIAGIGLGAAVLLIGFVVGAVWFFKRDAKVSDIKPRRVPTMYHTEISNPPPAANPQQALVHPGTSLYSSPNPSLNTSMSHSPVGYGQLPDNSTMPGYSAYSEAYVRHSPGNINQITESVSQNTPVTYAGSAHTPSINSGYAPPSLYSAHQYTPGNLTKTPSPSVQTPLSTVSYKAPSAYSQTSHQVTPAALASTVYNPDDEVNESVQRSTSIIQKDRSPKYIDLDQLPYQNPASNHSYQTESKHQVYQSKQSPLEYVSKEITNRSSAMQFANQLPLPIPKTPANTYNPVYYDPSQGYEYTFVDASQIQAYEQSQVDPALGYSYVDPSQLYYVDQDQVQYQDAEHF</sequence>
<reference evidence="3" key="1">
    <citation type="submission" date="2020-05" db="EMBL/GenBank/DDBJ databases">
        <title>Phylogenomic resolution of chytrid fungi.</title>
        <authorList>
            <person name="Stajich J.E."/>
            <person name="Amses K."/>
            <person name="Simmons R."/>
            <person name="Seto K."/>
            <person name="Myers J."/>
            <person name="Bonds A."/>
            <person name="Quandt C.A."/>
            <person name="Barry K."/>
            <person name="Liu P."/>
            <person name="Grigoriev I."/>
            <person name="Longcore J.E."/>
            <person name="James T.Y."/>
        </authorList>
    </citation>
    <scope>NUCLEOTIDE SEQUENCE</scope>
    <source>
        <strain evidence="3">PLAUS21</strain>
    </source>
</reference>
<accession>A0AAD5UF68</accession>
<dbReference type="EMBL" id="JADGKB010000095">
    <property type="protein sequence ID" value="KAJ3253980.1"/>
    <property type="molecule type" value="Genomic_DNA"/>
</dbReference>
<proteinExistence type="predicted"/>
<comment type="caution">
    <text evidence="3">The sequence shown here is derived from an EMBL/GenBank/DDBJ whole genome shotgun (WGS) entry which is preliminary data.</text>
</comment>
<feature type="transmembrane region" description="Helical" evidence="2">
    <location>
        <begin position="81"/>
        <end position="103"/>
    </location>
</feature>
<gene>
    <name evidence="3" type="ORF">HK103_007584</name>
</gene>
<name>A0AAD5UF68_9FUNG</name>
<keyword evidence="2" id="KW-1133">Transmembrane helix</keyword>
<dbReference type="Proteomes" id="UP001210925">
    <property type="component" value="Unassembled WGS sequence"/>
</dbReference>